<protein>
    <submittedName>
        <fullName evidence="3">Dachshund-like protein 1</fullName>
    </submittedName>
</protein>
<dbReference type="PANTHER" id="PTHR12577:SF6">
    <property type="entry name" value="DACHSHUND, ISOFORM B"/>
    <property type="match status" value="1"/>
</dbReference>
<feature type="region of interest" description="Disordered" evidence="2">
    <location>
        <begin position="214"/>
        <end position="273"/>
    </location>
</feature>
<reference evidence="3" key="1">
    <citation type="submission" date="2021-07" db="EMBL/GenBank/DDBJ databases">
        <authorList>
            <person name="Catto M.A."/>
            <person name="Jacobson A."/>
            <person name="Kennedy G."/>
            <person name="Labadie P."/>
            <person name="Hunt B.G."/>
            <person name="Srinivasan R."/>
        </authorList>
    </citation>
    <scope>NUCLEOTIDE SEQUENCE</scope>
    <source>
        <strain evidence="3">PL_HMW_Pooled</strain>
        <tissue evidence="3">Head</tissue>
    </source>
</reference>
<feature type="coiled-coil region" evidence="1">
    <location>
        <begin position="113"/>
        <end position="175"/>
    </location>
</feature>
<comment type="caution">
    <text evidence="3">The sequence shown here is derived from an EMBL/GenBank/DDBJ whole genome shotgun (WGS) entry which is preliminary data.</text>
</comment>
<feature type="compositionally biased region" description="Polar residues" evidence="2">
    <location>
        <begin position="214"/>
        <end position="230"/>
    </location>
</feature>
<organism evidence="3 4">
    <name type="scientific">Frankliniella fusca</name>
    <dbReference type="NCBI Taxonomy" id="407009"/>
    <lineage>
        <taxon>Eukaryota</taxon>
        <taxon>Metazoa</taxon>
        <taxon>Ecdysozoa</taxon>
        <taxon>Arthropoda</taxon>
        <taxon>Hexapoda</taxon>
        <taxon>Insecta</taxon>
        <taxon>Pterygota</taxon>
        <taxon>Neoptera</taxon>
        <taxon>Paraneoptera</taxon>
        <taxon>Thysanoptera</taxon>
        <taxon>Terebrantia</taxon>
        <taxon>Thripoidea</taxon>
        <taxon>Thripidae</taxon>
        <taxon>Frankliniella</taxon>
    </lineage>
</organism>
<dbReference type="AlphaFoldDB" id="A0AAE1H4U8"/>
<evidence type="ECO:0000313" key="3">
    <source>
        <dbReference type="EMBL" id="KAK3914618.1"/>
    </source>
</evidence>
<dbReference type="GO" id="GO:0000978">
    <property type="term" value="F:RNA polymerase II cis-regulatory region sequence-specific DNA binding"/>
    <property type="evidence" value="ECO:0007669"/>
    <property type="project" value="TreeGrafter"/>
</dbReference>
<keyword evidence="4" id="KW-1185">Reference proteome</keyword>
<dbReference type="Proteomes" id="UP001219518">
    <property type="component" value="Unassembled WGS sequence"/>
</dbReference>
<dbReference type="GO" id="GO:0005634">
    <property type="term" value="C:nucleus"/>
    <property type="evidence" value="ECO:0007669"/>
    <property type="project" value="TreeGrafter"/>
</dbReference>
<dbReference type="GO" id="GO:0000981">
    <property type="term" value="F:DNA-binding transcription factor activity, RNA polymerase II-specific"/>
    <property type="evidence" value="ECO:0007669"/>
    <property type="project" value="TreeGrafter"/>
</dbReference>
<dbReference type="EMBL" id="JAHWGI010000383">
    <property type="protein sequence ID" value="KAK3914618.1"/>
    <property type="molecule type" value="Genomic_DNA"/>
</dbReference>
<dbReference type="GO" id="GO:0005667">
    <property type="term" value="C:transcription regulator complex"/>
    <property type="evidence" value="ECO:0007669"/>
    <property type="project" value="TreeGrafter"/>
</dbReference>
<evidence type="ECO:0000256" key="2">
    <source>
        <dbReference type="SAM" id="MobiDB-lite"/>
    </source>
</evidence>
<proteinExistence type="predicted"/>
<reference evidence="3" key="2">
    <citation type="journal article" date="2023" name="BMC Genomics">
        <title>Pest status, molecular evolution, and epigenetic factors derived from the genome assembly of Frankliniella fusca, a thysanopteran phytovirus vector.</title>
        <authorList>
            <person name="Catto M.A."/>
            <person name="Labadie P.E."/>
            <person name="Jacobson A.L."/>
            <person name="Kennedy G.G."/>
            <person name="Srinivasan R."/>
            <person name="Hunt B.G."/>
        </authorList>
    </citation>
    <scope>NUCLEOTIDE SEQUENCE</scope>
    <source>
        <strain evidence="3">PL_HMW_Pooled</strain>
    </source>
</reference>
<dbReference type="InterPro" id="IPR052417">
    <property type="entry name" value="Dachshund_domain"/>
</dbReference>
<evidence type="ECO:0000256" key="1">
    <source>
        <dbReference type="SAM" id="Coils"/>
    </source>
</evidence>
<feature type="compositionally biased region" description="Low complexity" evidence="2">
    <location>
        <begin position="232"/>
        <end position="256"/>
    </location>
</feature>
<evidence type="ECO:0000313" key="4">
    <source>
        <dbReference type="Proteomes" id="UP001219518"/>
    </source>
</evidence>
<accession>A0AAE1H4U8</accession>
<dbReference type="PANTHER" id="PTHR12577">
    <property type="entry name" value="DACHSHUND"/>
    <property type="match status" value="1"/>
</dbReference>
<keyword evidence="1" id="KW-0175">Coiled coil</keyword>
<sequence length="288" mass="33376">MLHGFCRSTRKTSILAPCTKDPLERGHRTAHRQYACGRGPSQRLALNFKALHTLRRVKLPLSFVFRATSAHDGDGRMAADRKRQCGVVTLQERRRPGDGHDYSFSFQRRVVSVAELKMDAIRERELKESLERQLVDETRARMLWQKRLQKERKARRRLQEQLELEMKRRAQLEDALRGAVGNDAIARELDLDRKSKSAEQPKPELLGQDLNQLHQKQDSPSPQPNQQLHPTQGHQIQLQRHHQQQIQLSQFQKHQQPSPVSDRERQSPAVLENRSNFYKNSVLFGGAS</sequence>
<gene>
    <name evidence="3" type="ORF">KUF71_005414</name>
</gene>
<name>A0AAE1H4U8_9NEOP</name>